<evidence type="ECO:0000256" key="9">
    <source>
        <dbReference type="SAM" id="Phobius"/>
    </source>
</evidence>
<keyword evidence="4" id="KW-0378">Hydrolase</keyword>
<sequence length="457" mass="51868">MDHISPKQLEKVFSKIPNALSTSKLANCCSLWISKIPPSYVLVTIATTLVVLGSLASITSIPHNAQAPTEKDPLFDPSDLELGKEEPDLHLDEQDAIIIPVSCGVTLVALYYSDALMKLLKYSFMVLNVAAGTFVYSFLLNTLVRLFGKWTGINPSRLNPRYRLTISDNNSSPHPAFLFLPNLTYRDPLTDKSWSTEEDAEEPTTIPSSTQLTNTYIRLDMIPALILSVALAQWSPLRAIIPMNCAIYAIHQIQFKNLKTASLILGALFFYDIYFVFYTPFMINASQIDLPIKIQLPTGLMGLGDIVLPGIFISLCYKFDIYRWHLHNPNTEFHLNRNYWGVYATTALLSYIFALLGCFVALDHFQVAQPALLYVVPSQLISILSLAWWKDRFEMWNFHYEELRKPKNHQGPLSETASLLQVEDEYVEEEDLDYVPLSDDDGDDDDIYDEQLEDEED</sequence>
<keyword evidence="7 9" id="KW-0472">Membrane</keyword>
<evidence type="ECO:0000256" key="4">
    <source>
        <dbReference type="ARBA" id="ARBA00022801"/>
    </source>
</evidence>
<comment type="subcellular location">
    <subcellularLocation>
        <location evidence="1">Endoplasmic reticulum membrane</location>
        <topology evidence="1">Multi-pass membrane protein</topology>
    </subcellularLocation>
</comment>
<dbReference type="PANTHER" id="PTHR12174">
    <property type="entry name" value="SIGNAL PEPTIDE PEPTIDASE"/>
    <property type="match status" value="1"/>
</dbReference>
<comment type="caution">
    <text evidence="10">The sequence shown here is derived from an EMBL/GenBank/DDBJ whole genome shotgun (WGS) entry which is preliminary data.</text>
</comment>
<evidence type="ECO:0000256" key="3">
    <source>
        <dbReference type="ARBA" id="ARBA00022692"/>
    </source>
</evidence>
<dbReference type="Proteomes" id="UP000187013">
    <property type="component" value="Unassembled WGS sequence"/>
</dbReference>
<name>A0A1Q3AKX0_ZYGRO</name>
<feature type="region of interest" description="Disordered" evidence="8">
    <location>
        <begin position="433"/>
        <end position="457"/>
    </location>
</feature>
<feature type="transmembrane region" description="Helical" evidence="9">
    <location>
        <begin position="368"/>
        <end position="389"/>
    </location>
</feature>
<feature type="transmembrane region" description="Helical" evidence="9">
    <location>
        <begin position="125"/>
        <end position="148"/>
    </location>
</feature>
<keyword evidence="5" id="KW-0256">Endoplasmic reticulum</keyword>
<dbReference type="GO" id="GO:0042500">
    <property type="term" value="F:aspartic endopeptidase activity, intramembrane cleaving"/>
    <property type="evidence" value="ECO:0007669"/>
    <property type="project" value="InterPro"/>
</dbReference>
<gene>
    <name evidence="10" type="ORF">ZYGR_0BB00720</name>
</gene>
<dbReference type="SMART" id="SM00730">
    <property type="entry name" value="PSN"/>
    <property type="match status" value="1"/>
</dbReference>
<reference evidence="10 11" key="1">
    <citation type="submission" date="2016-08" db="EMBL/GenBank/DDBJ databases">
        <title>Draft genome sequence of allopolyploid Zygosaccharomyces rouxii.</title>
        <authorList>
            <person name="Watanabe J."/>
            <person name="Uehara K."/>
            <person name="Mogi Y."/>
            <person name="Tsukioka Y."/>
        </authorList>
    </citation>
    <scope>NUCLEOTIDE SEQUENCE [LARGE SCALE GENOMIC DNA]</scope>
    <source>
        <strain evidence="10 11">NBRC 110957</strain>
    </source>
</reference>
<accession>A0A1Q3AKX0</accession>
<dbReference type="OrthoDB" id="29661at2759"/>
<keyword evidence="6 9" id="KW-1133">Transmembrane helix</keyword>
<evidence type="ECO:0000256" key="6">
    <source>
        <dbReference type="ARBA" id="ARBA00022989"/>
    </source>
</evidence>
<dbReference type="GO" id="GO:0098553">
    <property type="term" value="C:lumenal side of endoplasmic reticulum membrane"/>
    <property type="evidence" value="ECO:0007669"/>
    <property type="project" value="TreeGrafter"/>
</dbReference>
<feature type="transmembrane region" description="Helical" evidence="9">
    <location>
        <begin position="96"/>
        <end position="113"/>
    </location>
</feature>
<feature type="transmembrane region" description="Helical" evidence="9">
    <location>
        <begin position="40"/>
        <end position="61"/>
    </location>
</feature>
<dbReference type="InterPro" id="IPR006639">
    <property type="entry name" value="Preselin/SPP"/>
</dbReference>
<evidence type="ECO:0000256" key="8">
    <source>
        <dbReference type="SAM" id="MobiDB-lite"/>
    </source>
</evidence>
<dbReference type="AlphaFoldDB" id="A0A1Q3AKX0"/>
<dbReference type="EMBL" id="BDGX01000054">
    <property type="protein sequence ID" value="GAV56295.1"/>
    <property type="molecule type" value="Genomic_DNA"/>
</dbReference>
<dbReference type="GO" id="GO:0033619">
    <property type="term" value="P:membrane protein proteolysis"/>
    <property type="evidence" value="ECO:0007669"/>
    <property type="project" value="TreeGrafter"/>
</dbReference>
<dbReference type="GO" id="GO:0006465">
    <property type="term" value="P:signal peptide processing"/>
    <property type="evidence" value="ECO:0007669"/>
    <property type="project" value="TreeGrafter"/>
</dbReference>
<dbReference type="PANTHER" id="PTHR12174:SF23">
    <property type="entry name" value="MINOR HISTOCOMPATIBILITY ANTIGEN H13"/>
    <property type="match status" value="1"/>
</dbReference>
<feature type="transmembrane region" description="Helical" evidence="9">
    <location>
        <begin position="221"/>
        <end position="241"/>
    </location>
</feature>
<dbReference type="InterPro" id="IPR007369">
    <property type="entry name" value="Peptidase_A22B_SPP"/>
</dbReference>
<organism evidence="10 11">
    <name type="scientific">Zygosaccharomyces rouxii</name>
    <dbReference type="NCBI Taxonomy" id="4956"/>
    <lineage>
        <taxon>Eukaryota</taxon>
        <taxon>Fungi</taxon>
        <taxon>Dikarya</taxon>
        <taxon>Ascomycota</taxon>
        <taxon>Saccharomycotina</taxon>
        <taxon>Saccharomycetes</taxon>
        <taxon>Saccharomycetales</taxon>
        <taxon>Saccharomycetaceae</taxon>
        <taxon>Zygosaccharomyces</taxon>
    </lineage>
</organism>
<evidence type="ECO:0000256" key="1">
    <source>
        <dbReference type="ARBA" id="ARBA00004477"/>
    </source>
</evidence>
<evidence type="ECO:0000313" key="11">
    <source>
        <dbReference type="Proteomes" id="UP000187013"/>
    </source>
</evidence>
<dbReference type="Pfam" id="PF04258">
    <property type="entry name" value="Peptidase_A22B"/>
    <property type="match status" value="1"/>
</dbReference>
<evidence type="ECO:0000256" key="5">
    <source>
        <dbReference type="ARBA" id="ARBA00022824"/>
    </source>
</evidence>
<feature type="transmembrane region" description="Helical" evidence="9">
    <location>
        <begin position="299"/>
        <end position="319"/>
    </location>
</feature>
<protein>
    <submittedName>
        <fullName evidence="10">Uncharacterized protein</fullName>
    </submittedName>
</protein>
<keyword evidence="3 9" id="KW-0812">Transmembrane</keyword>
<comment type="similarity">
    <text evidence="2">Belongs to the peptidase A22B family.</text>
</comment>
<proteinExistence type="inferred from homology"/>
<dbReference type="GO" id="GO:0098554">
    <property type="term" value="C:cytoplasmic side of endoplasmic reticulum membrane"/>
    <property type="evidence" value="ECO:0007669"/>
    <property type="project" value="TreeGrafter"/>
</dbReference>
<feature type="transmembrane region" description="Helical" evidence="9">
    <location>
        <begin position="340"/>
        <end position="362"/>
    </location>
</feature>
<evidence type="ECO:0000256" key="7">
    <source>
        <dbReference type="ARBA" id="ARBA00023136"/>
    </source>
</evidence>
<feature type="transmembrane region" description="Helical" evidence="9">
    <location>
        <begin position="261"/>
        <end position="279"/>
    </location>
</feature>
<evidence type="ECO:0000313" key="10">
    <source>
        <dbReference type="EMBL" id="GAV56295.1"/>
    </source>
</evidence>
<evidence type="ECO:0000256" key="2">
    <source>
        <dbReference type="ARBA" id="ARBA00006859"/>
    </source>
</evidence>